<keyword evidence="3" id="KW-1185">Reference proteome</keyword>
<dbReference type="Proteomes" id="UP000031443">
    <property type="component" value="Unassembled WGS sequence"/>
</dbReference>
<name>M7BGE8_CHEMY</name>
<dbReference type="AlphaFoldDB" id="M7BGE8"/>
<organism evidence="2 3">
    <name type="scientific">Chelonia mydas</name>
    <name type="common">Green sea-turtle</name>
    <name type="synonym">Chelonia agassizi</name>
    <dbReference type="NCBI Taxonomy" id="8469"/>
    <lineage>
        <taxon>Eukaryota</taxon>
        <taxon>Metazoa</taxon>
        <taxon>Chordata</taxon>
        <taxon>Craniata</taxon>
        <taxon>Vertebrata</taxon>
        <taxon>Euteleostomi</taxon>
        <taxon>Archelosauria</taxon>
        <taxon>Testudinata</taxon>
        <taxon>Testudines</taxon>
        <taxon>Cryptodira</taxon>
        <taxon>Durocryptodira</taxon>
        <taxon>Americhelydia</taxon>
        <taxon>Chelonioidea</taxon>
        <taxon>Cheloniidae</taxon>
        <taxon>Chelonia</taxon>
    </lineage>
</organism>
<proteinExistence type="predicted"/>
<dbReference type="EMBL" id="KB532021">
    <property type="protein sequence ID" value="EMP34690.1"/>
    <property type="molecule type" value="Genomic_DNA"/>
</dbReference>
<sequence length="67" mass="7284">MIGRTCGRGRAPSQNGGPVMLGSVHRQRKSPCPNELPILALTNIYTVVGIIISNALRSRCAFHRRPS</sequence>
<gene>
    <name evidence="2" type="ORF">UY3_08267</name>
</gene>
<feature type="region of interest" description="Disordered" evidence="1">
    <location>
        <begin position="1"/>
        <end position="28"/>
    </location>
</feature>
<evidence type="ECO:0000256" key="1">
    <source>
        <dbReference type="SAM" id="MobiDB-lite"/>
    </source>
</evidence>
<reference evidence="3" key="1">
    <citation type="journal article" date="2013" name="Nat. Genet.">
        <title>The draft genomes of soft-shell turtle and green sea turtle yield insights into the development and evolution of the turtle-specific body plan.</title>
        <authorList>
            <person name="Wang Z."/>
            <person name="Pascual-Anaya J."/>
            <person name="Zadissa A."/>
            <person name="Li W."/>
            <person name="Niimura Y."/>
            <person name="Huang Z."/>
            <person name="Li C."/>
            <person name="White S."/>
            <person name="Xiong Z."/>
            <person name="Fang D."/>
            <person name="Wang B."/>
            <person name="Ming Y."/>
            <person name="Chen Y."/>
            <person name="Zheng Y."/>
            <person name="Kuraku S."/>
            <person name="Pignatelli M."/>
            <person name="Herrero J."/>
            <person name="Beal K."/>
            <person name="Nozawa M."/>
            <person name="Li Q."/>
            <person name="Wang J."/>
            <person name="Zhang H."/>
            <person name="Yu L."/>
            <person name="Shigenobu S."/>
            <person name="Wang J."/>
            <person name="Liu J."/>
            <person name="Flicek P."/>
            <person name="Searle S."/>
            <person name="Wang J."/>
            <person name="Kuratani S."/>
            <person name="Yin Y."/>
            <person name="Aken B."/>
            <person name="Zhang G."/>
            <person name="Irie N."/>
        </authorList>
    </citation>
    <scope>NUCLEOTIDE SEQUENCE [LARGE SCALE GENOMIC DNA]</scope>
</reference>
<evidence type="ECO:0000313" key="2">
    <source>
        <dbReference type="EMBL" id="EMP34690.1"/>
    </source>
</evidence>
<evidence type="ECO:0000313" key="3">
    <source>
        <dbReference type="Proteomes" id="UP000031443"/>
    </source>
</evidence>
<accession>M7BGE8</accession>
<protein>
    <submittedName>
        <fullName evidence="2">Uncharacterized protein</fullName>
    </submittedName>
</protein>